<name>A0A9X3ECV8_9GAMM</name>
<evidence type="ECO:0000313" key="3">
    <source>
        <dbReference type="Proteomes" id="UP001150830"/>
    </source>
</evidence>
<evidence type="ECO:0000313" key="2">
    <source>
        <dbReference type="EMBL" id="MCY0965247.1"/>
    </source>
</evidence>
<dbReference type="EMBL" id="JAPNOA010000025">
    <property type="protein sequence ID" value="MCY0965247.1"/>
    <property type="molecule type" value="Genomic_DNA"/>
</dbReference>
<feature type="region of interest" description="Disordered" evidence="1">
    <location>
        <begin position="105"/>
        <end position="147"/>
    </location>
</feature>
<gene>
    <name evidence="2" type="ORF">OUO13_08625</name>
</gene>
<comment type="caution">
    <text evidence="2">The sequence shown here is derived from an EMBL/GenBank/DDBJ whole genome shotgun (WGS) entry which is preliminary data.</text>
</comment>
<proteinExistence type="predicted"/>
<reference evidence="2" key="1">
    <citation type="submission" date="2022-11" db="EMBL/GenBank/DDBJ databases">
        <title>Parathalassolutuus dongxingensis gen. nov., sp. nov., a novel member of family Oceanospirillaceae isolated from a coastal shrimp pond in Guangxi, China.</title>
        <authorList>
            <person name="Chen H."/>
        </authorList>
    </citation>
    <scope>NUCLEOTIDE SEQUENCE</scope>
    <source>
        <strain evidence="2">G-43</strain>
    </source>
</reference>
<keyword evidence="3" id="KW-1185">Reference proteome</keyword>
<evidence type="ECO:0000256" key="1">
    <source>
        <dbReference type="SAM" id="MobiDB-lite"/>
    </source>
</evidence>
<protein>
    <submittedName>
        <fullName evidence="2">Uncharacterized protein</fullName>
    </submittedName>
</protein>
<feature type="compositionally biased region" description="Polar residues" evidence="1">
    <location>
        <begin position="106"/>
        <end position="121"/>
    </location>
</feature>
<accession>A0A9X3ECV8</accession>
<dbReference type="AlphaFoldDB" id="A0A9X3ECV8"/>
<organism evidence="2 3">
    <name type="scientific">Parathalassolituus penaei</name>
    <dbReference type="NCBI Taxonomy" id="2997323"/>
    <lineage>
        <taxon>Bacteria</taxon>
        <taxon>Pseudomonadati</taxon>
        <taxon>Pseudomonadota</taxon>
        <taxon>Gammaproteobacteria</taxon>
        <taxon>Oceanospirillales</taxon>
        <taxon>Oceanospirillaceae</taxon>
        <taxon>Parathalassolituus</taxon>
    </lineage>
</organism>
<sequence length="147" mass="17773">MFFVQAFYQQRFSTAECLWKMFSTRTTKLKKILYLHKDKSQKRLLKSFYENFFHNHERKVFRGHRQKQYTDIRGFRQSYPQQGYEFDELLPRLSNKRSVRRGFKSRVQNQNRQENGNSQEAVNDHRQQAAAMSAKGIMGVKQGRRQK</sequence>
<dbReference type="RefSeq" id="WP_283173460.1">
    <property type="nucleotide sequence ID" value="NZ_JAPNOA010000025.1"/>
</dbReference>
<dbReference type="Proteomes" id="UP001150830">
    <property type="component" value="Unassembled WGS sequence"/>
</dbReference>